<evidence type="ECO:0000256" key="3">
    <source>
        <dbReference type="ARBA" id="ARBA00022722"/>
    </source>
</evidence>
<evidence type="ECO:0000313" key="7">
    <source>
        <dbReference type="EMBL" id="PXF21107.1"/>
    </source>
</evidence>
<evidence type="ECO:0000256" key="2">
    <source>
        <dbReference type="ARBA" id="ARBA00022694"/>
    </source>
</evidence>
<dbReference type="InterPro" id="IPR036980">
    <property type="entry name" value="RNase_P/MRP_Rpp29_sf"/>
</dbReference>
<comment type="caution">
    <text evidence="7">The sequence shown here is derived from an EMBL/GenBank/DDBJ whole genome shotgun (WGS) entry which is preliminary data.</text>
</comment>
<organism evidence="7 8">
    <name type="scientific">Candidatus Thalassarchaeum betae</name>
    <dbReference type="NCBI Taxonomy" id="2599289"/>
    <lineage>
        <taxon>Archaea</taxon>
        <taxon>Methanobacteriati</taxon>
        <taxon>Thermoplasmatota</taxon>
        <taxon>Candidatus Poseidoniia</taxon>
        <taxon>Candidatus Poseidoniales</taxon>
        <taxon>Candidatus Thalassarchaeaceae</taxon>
        <taxon>Candidatus Thalassarchaeum</taxon>
    </lineage>
</organism>
<keyword evidence="5 6" id="KW-0378">Hydrolase</keyword>
<evidence type="ECO:0000256" key="1">
    <source>
        <dbReference type="ARBA" id="ARBA00022490"/>
    </source>
</evidence>
<keyword evidence="2 6" id="KW-0819">tRNA processing</keyword>
<dbReference type="EMBL" id="PSPG01000012">
    <property type="protein sequence ID" value="PXF21107.1"/>
    <property type="molecule type" value="Genomic_DNA"/>
</dbReference>
<evidence type="ECO:0000256" key="5">
    <source>
        <dbReference type="ARBA" id="ARBA00022801"/>
    </source>
</evidence>
<dbReference type="AlphaFoldDB" id="A0A2V3HPQ1"/>
<dbReference type="InterPro" id="IPR023534">
    <property type="entry name" value="Rof/RNase_P-like"/>
</dbReference>
<protein>
    <recommendedName>
        <fullName evidence="6">Ribonuclease P protein component 1</fullName>
        <shortName evidence="6">RNase P component 1</shortName>
        <ecNumber evidence="6">3.1.26.5</ecNumber>
    </recommendedName>
    <alternativeName>
        <fullName evidence="6">Rpp29</fullName>
    </alternativeName>
</protein>
<proteinExistence type="inferred from homology"/>
<name>A0A2V3HPQ1_9ARCH</name>
<reference evidence="7 8" key="1">
    <citation type="journal article" date="2015" name="Nat. Commun.">
        <title>Genomic and transcriptomic evidence for scavenging of diverse organic compounds by widespread deep-sea archaea.</title>
        <authorList>
            <person name="Li M."/>
            <person name="Baker B.J."/>
            <person name="Anantharaman K."/>
            <person name="Jain S."/>
            <person name="Breier J.A."/>
            <person name="Dick G.J."/>
        </authorList>
    </citation>
    <scope>NUCLEOTIDE SEQUENCE [LARGE SCALE GENOMIC DNA]</scope>
    <source>
        <strain evidence="7">Cayman_51_deep</strain>
    </source>
</reference>
<dbReference type="HAMAP" id="MF_00754">
    <property type="entry name" value="RNase_P_1"/>
    <property type="match status" value="1"/>
</dbReference>
<dbReference type="RefSeq" id="WP_338169502.1">
    <property type="nucleotide sequence ID" value="NZ_JAKUUN010000002.1"/>
</dbReference>
<evidence type="ECO:0000313" key="8">
    <source>
        <dbReference type="Proteomes" id="UP000248161"/>
    </source>
</evidence>
<comment type="catalytic activity">
    <reaction evidence="6">
        <text>Endonucleolytic cleavage of RNA, removing 5'-extranucleotides from tRNA precursor.</text>
        <dbReference type="EC" id="3.1.26.5"/>
    </reaction>
</comment>
<dbReference type="InterPro" id="IPR023538">
    <property type="entry name" value="RNP1"/>
</dbReference>
<keyword evidence="4 6" id="KW-0255">Endonuclease</keyword>
<dbReference type="GO" id="GO:0030677">
    <property type="term" value="C:ribonuclease P complex"/>
    <property type="evidence" value="ECO:0007669"/>
    <property type="project" value="UniProtKB-UniRule"/>
</dbReference>
<dbReference type="SMART" id="SM00538">
    <property type="entry name" value="POP4"/>
    <property type="match status" value="1"/>
</dbReference>
<comment type="subcellular location">
    <subcellularLocation>
        <location evidence="6">Cytoplasm</location>
    </subcellularLocation>
</comment>
<dbReference type="GO" id="GO:0005737">
    <property type="term" value="C:cytoplasm"/>
    <property type="evidence" value="ECO:0007669"/>
    <property type="project" value="UniProtKB-SubCell"/>
</dbReference>
<dbReference type="EC" id="3.1.26.5" evidence="6"/>
<dbReference type="GO" id="GO:0003723">
    <property type="term" value="F:RNA binding"/>
    <property type="evidence" value="ECO:0007669"/>
    <property type="project" value="InterPro"/>
</dbReference>
<dbReference type="Pfam" id="PF01868">
    <property type="entry name" value="RNase_P-MRP_p29"/>
    <property type="match status" value="1"/>
</dbReference>
<accession>A0A2V3HPQ1</accession>
<dbReference type="InterPro" id="IPR002730">
    <property type="entry name" value="Rpp29/RNP1"/>
</dbReference>
<dbReference type="SUPFAM" id="SSF101744">
    <property type="entry name" value="Rof/RNase P subunit-like"/>
    <property type="match status" value="1"/>
</dbReference>
<keyword evidence="1 6" id="KW-0963">Cytoplasm</keyword>
<keyword evidence="3 6" id="KW-0540">Nuclease</keyword>
<dbReference type="GO" id="GO:0001682">
    <property type="term" value="P:tRNA 5'-leader removal"/>
    <property type="evidence" value="ECO:0007669"/>
    <property type="project" value="UniProtKB-UniRule"/>
</dbReference>
<evidence type="ECO:0000256" key="6">
    <source>
        <dbReference type="HAMAP-Rule" id="MF_00754"/>
    </source>
</evidence>
<dbReference type="Proteomes" id="UP000248161">
    <property type="component" value="Unassembled WGS sequence"/>
</dbReference>
<gene>
    <name evidence="6" type="primary">rnp1</name>
    <name evidence="7" type="ORF">CXX69_05870</name>
</gene>
<comment type="function">
    <text evidence="6">Part of ribonuclease P, a protein complex that generates mature tRNA molecules by cleaving their 5'-ends.</text>
</comment>
<sequence>MSDAIHMTWLARTITVVDSSDPTLVGLSGTVLDETRRTIHVQTDDGEVRLAKNVITFTIDSGDAIVGSTVTQRPEDRINRRYRRG</sequence>
<comment type="similarity">
    <text evidence="6">Belongs to the eukaryotic/archaeal RNase P protein component 1 family.</text>
</comment>
<comment type="subunit">
    <text evidence="6">Consists of a catalytic RNA component and at least 4-5 protein subunits.</text>
</comment>
<dbReference type="GO" id="GO:0004526">
    <property type="term" value="F:ribonuclease P activity"/>
    <property type="evidence" value="ECO:0007669"/>
    <property type="project" value="UniProtKB-UniRule"/>
</dbReference>
<evidence type="ECO:0000256" key="4">
    <source>
        <dbReference type="ARBA" id="ARBA00022759"/>
    </source>
</evidence>
<dbReference type="Gene3D" id="2.30.30.210">
    <property type="entry name" value="Ribonuclease P/MRP, subunit p29"/>
    <property type="match status" value="1"/>
</dbReference>